<dbReference type="SUPFAM" id="SSF54631">
    <property type="entry name" value="CBS-domain pair"/>
    <property type="match status" value="2"/>
</dbReference>
<protein>
    <recommendedName>
        <fullName evidence="4">CBS domain-containing protein</fullName>
    </recommendedName>
</protein>
<evidence type="ECO:0000256" key="1">
    <source>
        <dbReference type="ARBA" id="ARBA00023122"/>
    </source>
</evidence>
<comment type="caution">
    <text evidence="5">The sequence shown here is derived from an EMBL/GenBank/DDBJ whole genome shotgun (WGS) entry which is preliminary data.</text>
</comment>
<feature type="region of interest" description="Disordered" evidence="3">
    <location>
        <begin position="1"/>
        <end position="22"/>
    </location>
</feature>
<feature type="domain" description="CBS" evidence="4">
    <location>
        <begin position="182"/>
        <end position="241"/>
    </location>
</feature>
<evidence type="ECO:0000313" key="6">
    <source>
        <dbReference type="Proteomes" id="UP000626109"/>
    </source>
</evidence>
<evidence type="ECO:0000259" key="4">
    <source>
        <dbReference type="PROSITE" id="PS51371"/>
    </source>
</evidence>
<dbReference type="AlphaFoldDB" id="A0A813KC78"/>
<dbReference type="CDD" id="cd02205">
    <property type="entry name" value="CBS_pair_SF"/>
    <property type="match status" value="1"/>
</dbReference>
<sequence length="325" mass="34312">MAMSTSTRTRVSEESSVGGSAGSTVADIVDQQGTVVCPAASSMAFVAGMLISSGRTAALVVDEEESLVGAVTENDLLNAFVEGRCWDYPVDAWLRTGKARLRSSLVQMLTVLPSTALLEAAVRLRAQAIGYFASRHLLVRDEDGSLLGILSSLDLALAVCSLGKICDGLVRAIRGQKVGEVMKTRAILPTLPGSATLEQAFGTLMSSKQNCLLIADDKAGVVDVITPRDVLRAFVERIPPSAVARSWLRGTQRSLQPQMVQADTSLADAAAIMAANSIHHLVVMSPGSSDVVIGMLSSSDLAHTLGSTAQIIIFKKMISPVIYKK</sequence>
<dbReference type="InterPro" id="IPR046342">
    <property type="entry name" value="CBS_dom_sf"/>
</dbReference>
<keyword evidence="1 2" id="KW-0129">CBS domain</keyword>
<dbReference type="PANTHER" id="PTHR43080">
    <property type="entry name" value="CBS DOMAIN-CONTAINING PROTEIN CBSX3, MITOCHONDRIAL"/>
    <property type="match status" value="1"/>
</dbReference>
<proteinExistence type="predicted"/>
<dbReference type="InterPro" id="IPR051257">
    <property type="entry name" value="Diverse_CBS-Domain"/>
</dbReference>
<evidence type="ECO:0000256" key="2">
    <source>
        <dbReference type="PROSITE-ProRule" id="PRU00703"/>
    </source>
</evidence>
<dbReference type="PANTHER" id="PTHR43080:SF2">
    <property type="entry name" value="CBS DOMAIN-CONTAINING PROTEIN"/>
    <property type="match status" value="1"/>
</dbReference>
<feature type="domain" description="CBS" evidence="4">
    <location>
        <begin position="251"/>
        <end position="311"/>
    </location>
</feature>
<dbReference type="PROSITE" id="PS51371">
    <property type="entry name" value="CBS"/>
    <property type="match status" value="2"/>
</dbReference>
<dbReference type="Gene3D" id="3.10.580.10">
    <property type="entry name" value="CBS-domain"/>
    <property type="match status" value="3"/>
</dbReference>
<reference evidence="5" key="1">
    <citation type="submission" date="2021-02" db="EMBL/GenBank/DDBJ databases">
        <authorList>
            <person name="Dougan E. K."/>
            <person name="Rhodes N."/>
            <person name="Thang M."/>
            <person name="Chan C."/>
        </authorList>
    </citation>
    <scope>NUCLEOTIDE SEQUENCE</scope>
</reference>
<organism evidence="5 6">
    <name type="scientific">Polarella glacialis</name>
    <name type="common">Dinoflagellate</name>
    <dbReference type="NCBI Taxonomy" id="89957"/>
    <lineage>
        <taxon>Eukaryota</taxon>
        <taxon>Sar</taxon>
        <taxon>Alveolata</taxon>
        <taxon>Dinophyceae</taxon>
        <taxon>Suessiales</taxon>
        <taxon>Suessiaceae</taxon>
        <taxon>Polarella</taxon>
    </lineage>
</organism>
<dbReference type="Pfam" id="PF00571">
    <property type="entry name" value="CBS"/>
    <property type="match status" value="4"/>
</dbReference>
<gene>
    <name evidence="5" type="ORF">PGLA2088_LOCUS31507</name>
</gene>
<evidence type="ECO:0000313" key="5">
    <source>
        <dbReference type="EMBL" id="CAE8700207.1"/>
    </source>
</evidence>
<dbReference type="InterPro" id="IPR000644">
    <property type="entry name" value="CBS_dom"/>
</dbReference>
<dbReference type="Proteomes" id="UP000626109">
    <property type="component" value="Unassembled WGS sequence"/>
</dbReference>
<accession>A0A813KC78</accession>
<dbReference type="SMART" id="SM00116">
    <property type="entry name" value="CBS"/>
    <property type="match status" value="4"/>
</dbReference>
<dbReference type="EMBL" id="CAJNNW010029419">
    <property type="protein sequence ID" value="CAE8700207.1"/>
    <property type="molecule type" value="Genomic_DNA"/>
</dbReference>
<evidence type="ECO:0000256" key="3">
    <source>
        <dbReference type="SAM" id="MobiDB-lite"/>
    </source>
</evidence>
<name>A0A813KC78_POLGL</name>